<name>A0A3P4B8Q1_9BURK</name>
<feature type="compositionally biased region" description="Basic and acidic residues" evidence="1">
    <location>
        <begin position="45"/>
        <end position="56"/>
    </location>
</feature>
<dbReference type="RefSeq" id="WP_116802370.1">
    <property type="nucleotide sequence ID" value="NZ_UWPJ01000039.1"/>
</dbReference>
<evidence type="ECO:0000313" key="3">
    <source>
        <dbReference type="Proteomes" id="UP000277294"/>
    </source>
</evidence>
<dbReference type="AlphaFoldDB" id="A0A3P4B8Q1"/>
<feature type="region of interest" description="Disordered" evidence="1">
    <location>
        <begin position="40"/>
        <end position="64"/>
    </location>
</feature>
<sequence>MTAAIINLSHEALERWKKEHTELVEQLTIAALEDGQCGRALGHHPVTESAERDVLEHMNQLRSK</sequence>
<reference evidence="2 3" key="1">
    <citation type="submission" date="2018-10" db="EMBL/GenBank/DDBJ databases">
        <authorList>
            <person name="Criscuolo A."/>
        </authorList>
    </citation>
    <scope>NUCLEOTIDE SEQUENCE [LARGE SCALE GENOMIC DNA]</scope>
    <source>
        <strain evidence="2">DnA1</strain>
    </source>
</reference>
<organism evidence="2 3">
    <name type="scientific">Pigmentiphaga humi</name>
    <dbReference type="NCBI Taxonomy" id="2478468"/>
    <lineage>
        <taxon>Bacteria</taxon>
        <taxon>Pseudomonadati</taxon>
        <taxon>Pseudomonadota</taxon>
        <taxon>Betaproteobacteria</taxon>
        <taxon>Burkholderiales</taxon>
        <taxon>Alcaligenaceae</taxon>
        <taxon>Pigmentiphaga</taxon>
    </lineage>
</organism>
<accession>A0A3P4B8Q1</accession>
<dbReference type="EMBL" id="UWPJ01000039">
    <property type="protein sequence ID" value="VCU72341.1"/>
    <property type="molecule type" value="Genomic_DNA"/>
</dbReference>
<gene>
    <name evidence="2" type="ORF">PIGHUM_04440</name>
</gene>
<evidence type="ECO:0000256" key="1">
    <source>
        <dbReference type="SAM" id="MobiDB-lite"/>
    </source>
</evidence>
<protein>
    <submittedName>
        <fullName evidence="2">Uncharacterized protein</fullName>
    </submittedName>
</protein>
<proteinExistence type="predicted"/>
<dbReference type="Proteomes" id="UP000277294">
    <property type="component" value="Unassembled WGS sequence"/>
</dbReference>
<evidence type="ECO:0000313" key="2">
    <source>
        <dbReference type="EMBL" id="VCU72341.1"/>
    </source>
</evidence>
<keyword evidence="3" id="KW-1185">Reference proteome</keyword>